<organism evidence="1 2">
    <name type="scientific">Blastomyces percursus</name>
    <dbReference type="NCBI Taxonomy" id="1658174"/>
    <lineage>
        <taxon>Eukaryota</taxon>
        <taxon>Fungi</taxon>
        <taxon>Dikarya</taxon>
        <taxon>Ascomycota</taxon>
        <taxon>Pezizomycotina</taxon>
        <taxon>Eurotiomycetes</taxon>
        <taxon>Eurotiomycetidae</taxon>
        <taxon>Onygenales</taxon>
        <taxon>Ajellomycetaceae</taxon>
        <taxon>Blastomyces</taxon>
    </lineage>
</organism>
<protein>
    <submittedName>
        <fullName evidence="1">Uncharacterized protein</fullName>
    </submittedName>
</protein>
<reference evidence="1 2" key="1">
    <citation type="submission" date="2015-08" db="EMBL/GenBank/DDBJ databases">
        <title>Emmonsia species relationships and genome sequence.</title>
        <authorList>
            <person name="Cuomo C.A."/>
            <person name="Schwartz I.S."/>
            <person name="Kenyon C."/>
            <person name="De Hoog G.S."/>
            <person name="Govender N.P."/>
            <person name="Botha A."/>
            <person name="Moreno L."/>
            <person name="De Vries M."/>
            <person name="Munoz J.F."/>
            <person name="Stielow J.B."/>
        </authorList>
    </citation>
    <scope>NUCLEOTIDE SEQUENCE [LARGE SCALE GENOMIC DNA]</scope>
    <source>
        <strain evidence="1 2">EI222</strain>
    </source>
</reference>
<evidence type="ECO:0000313" key="1">
    <source>
        <dbReference type="EMBL" id="OJD10295.1"/>
    </source>
</evidence>
<name>A0A1J9Q207_9EURO</name>
<keyword evidence="2" id="KW-1185">Reference proteome</keyword>
<accession>A0A1J9Q207</accession>
<feature type="non-terminal residue" evidence="1">
    <location>
        <position position="1"/>
    </location>
</feature>
<dbReference type="AlphaFoldDB" id="A0A1J9Q207"/>
<gene>
    <name evidence="1" type="ORF">ACJ73_09849</name>
</gene>
<dbReference type="VEuPathDB" id="FungiDB:ACJ73_09849"/>
<dbReference type="EMBL" id="LGTZ01003061">
    <property type="protein sequence ID" value="OJD10295.1"/>
    <property type="molecule type" value="Genomic_DNA"/>
</dbReference>
<comment type="caution">
    <text evidence="1">The sequence shown here is derived from an EMBL/GenBank/DDBJ whole genome shotgun (WGS) entry which is preliminary data.</text>
</comment>
<evidence type="ECO:0000313" key="2">
    <source>
        <dbReference type="Proteomes" id="UP000242791"/>
    </source>
</evidence>
<dbReference type="Proteomes" id="UP000242791">
    <property type="component" value="Unassembled WGS sequence"/>
</dbReference>
<proteinExistence type="predicted"/>
<sequence>KGFGRLEYIKWQFNCHAGVPDTPREAHHHHYHHQSTNQRWWQQLYMT</sequence>